<dbReference type="InterPro" id="IPR003362">
    <property type="entry name" value="Bact_transf"/>
</dbReference>
<feature type="transmembrane region" description="Helical" evidence="2">
    <location>
        <begin position="21"/>
        <end position="39"/>
    </location>
</feature>
<keyword evidence="2" id="KW-0812">Transmembrane</keyword>
<dbReference type="Proteomes" id="UP001207742">
    <property type="component" value="Unassembled WGS sequence"/>
</dbReference>
<keyword evidence="4" id="KW-0808">Transferase</keyword>
<evidence type="ECO:0000259" key="3">
    <source>
        <dbReference type="Pfam" id="PF02397"/>
    </source>
</evidence>
<dbReference type="GO" id="GO:0016740">
    <property type="term" value="F:transferase activity"/>
    <property type="evidence" value="ECO:0007669"/>
    <property type="project" value="UniProtKB-KW"/>
</dbReference>
<gene>
    <name evidence="4" type="ORF">OL497_13360</name>
</gene>
<evidence type="ECO:0000256" key="1">
    <source>
        <dbReference type="ARBA" id="ARBA00006464"/>
    </source>
</evidence>
<protein>
    <submittedName>
        <fullName evidence="4">Sugar transferase</fullName>
    </submittedName>
</protein>
<keyword evidence="5" id="KW-1185">Reference proteome</keyword>
<sequence length="379" mass="43162">MIYNLPLMLNERKKEKRNAGMLVLPGIHVMPFYLTVGNAKQYSHLSKPDMLTVTVNELSVVKKVLKDRLEMKVLPQYIIFNLEEQQSLLQSFVQHMRSKPALGKIPLFIYVEKMNDELKEQLVKTGFIDGIITPETTMEEFQQKISFIQKIKSLIPYKKTSRLGIFSKGNSGLNYILKRAFDIAVSGTLLLLASPVMAVIALIIRLESKGSIFYVSPRAGKMYQVFKFYKFRTMVADADKQVDQLTHLNQYDVADTAGPVFFKLSNDPRVTKFGTFLRNTSLDELPQLFNVLKGDMSLVGNRPLPLYEANTLTTDEYAQRFIAPAGITGLWQVKKRGKKDMSVNERIGLDIDYARKHSFIYDMRILASTPAALVQKENV</sequence>
<dbReference type="RefSeq" id="WP_264730840.1">
    <property type="nucleotide sequence ID" value="NZ_JAPDNR010000001.1"/>
</dbReference>
<comment type="similarity">
    <text evidence="1">Belongs to the bacterial sugar transferase family.</text>
</comment>
<dbReference type="PANTHER" id="PTHR30576:SF0">
    <property type="entry name" value="UNDECAPRENYL-PHOSPHATE N-ACETYLGALACTOSAMINYL 1-PHOSPHATE TRANSFERASE-RELATED"/>
    <property type="match status" value="1"/>
</dbReference>
<evidence type="ECO:0000313" key="5">
    <source>
        <dbReference type="Proteomes" id="UP001207742"/>
    </source>
</evidence>
<accession>A0ABT3ILP7</accession>
<evidence type="ECO:0000256" key="2">
    <source>
        <dbReference type="SAM" id="Phobius"/>
    </source>
</evidence>
<dbReference type="Pfam" id="PF02397">
    <property type="entry name" value="Bac_transf"/>
    <property type="match status" value="1"/>
</dbReference>
<dbReference type="EMBL" id="JAPDNS010000001">
    <property type="protein sequence ID" value="MCW3484891.1"/>
    <property type="molecule type" value="Genomic_DNA"/>
</dbReference>
<reference evidence="4 5" key="1">
    <citation type="submission" date="2022-10" db="EMBL/GenBank/DDBJ databases">
        <title>Chitinophaga nivalis PC15 sp. nov., isolated from Pyeongchang county, South Korea.</title>
        <authorList>
            <person name="Trinh H.N."/>
        </authorList>
    </citation>
    <scope>NUCLEOTIDE SEQUENCE [LARGE SCALE GENOMIC DNA]</scope>
    <source>
        <strain evidence="4 5">PC14</strain>
    </source>
</reference>
<dbReference type="PANTHER" id="PTHR30576">
    <property type="entry name" value="COLANIC BIOSYNTHESIS UDP-GLUCOSE LIPID CARRIER TRANSFERASE"/>
    <property type="match status" value="1"/>
</dbReference>
<feature type="transmembrane region" description="Helical" evidence="2">
    <location>
        <begin position="183"/>
        <end position="204"/>
    </location>
</feature>
<evidence type="ECO:0000313" key="4">
    <source>
        <dbReference type="EMBL" id="MCW3484891.1"/>
    </source>
</evidence>
<name>A0ABT3ILP7_9BACT</name>
<keyword evidence="2" id="KW-0472">Membrane</keyword>
<keyword evidence="2" id="KW-1133">Transmembrane helix</keyword>
<proteinExistence type="inferred from homology"/>
<feature type="domain" description="Bacterial sugar transferase" evidence="3">
    <location>
        <begin position="178"/>
        <end position="374"/>
    </location>
</feature>
<comment type="caution">
    <text evidence="4">The sequence shown here is derived from an EMBL/GenBank/DDBJ whole genome shotgun (WGS) entry which is preliminary data.</text>
</comment>
<organism evidence="4 5">
    <name type="scientific">Chitinophaga nivalis</name>
    <dbReference type="NCBI Taxonomy" id="2991709"/>
    <lineage>
        <taxon>Bacteria</taxon>
        <taxon>Pseudomonadati</taxon>
        <taxon>Bacteroidota</taxon>
        <taxon>Chitinophagia</taxon>
        <taxon>Chitinophagales</taxon>
        <taxon>Chitinophagaceae</taxon>
        <taxon>Chitinophaga</taxon>
    </lineage>
</organism>